<protein>
    <recommendedName>
        <fullName evidence="2">alpha-galactosidase</fullName>
        <ecNumber evidence="2">3.2.1.22</ecNumber>
    </recommendedName>
</protein>
<dbReference type="SUPFAM" id="SSF51445">
    <property type="entry name" value="(Trans)glycosidases"/>
    <property type="match status" value="1"/>
</dbReference>
<evidence type="ECO:0000313" key="7">
    <source>
        <dbReference type="Proteomes" id="UP000824998"/>
    </source>
</evidence>
<dbReference type="InterPro" id="IPR013785">
    <property type="entry name" value="Aldolase_TIM"/>
</dbReference>
<feature type="domain" description="Glycoside-hydrolase family GH114 TIM-barrel" evidence="5">
    <location>
        <begin position="249"/>
        <end position="475"/>
    </location>
</feature>
<dbReference type="PANTHER" id="PTHR35273:SF2">
    <property type="entry name" value="ALPHA-GALACTOSIDASE"/>
    <property type="match status" value="1"/>
</dbReference>
<evidence type="ECO:0000259" key="5">
    <source>
        <dbReference type="Pfam" id="PF03537"/>
    </source>
</evidence>
<dbReference type="OrthoDB" id="2108802at2759"/>
<gene>
    <name evidence="6" type="ORF">BJ875DRAFT_452834</name>
</gene>
<dbReference type="PANTHER" id="PTHR35273">
    <property type="entry name" value="ALPHA-1,4 POLYGALACTOSAMINIDASE, PUTATIVE (AFU_ORTHOLOGUE AFUA_3G07890)-RELATED"/>
    <property type="match status" value="1"/>
</dbReference>
<comment type="caution">
    <text evidence="6">The sequence shown here is derived from an EMBL/GenBank/DDBJ whole genome shotgun (WGS) entry which is preliminary data.</text>
</comment>
<name>A0A9P7YQ85_9HELO</name>
<evidence type="ECO:0000256" key="4">
    <source>
        <dbReference type="SAM" id="SignalP"/>
    </source>
</evidence>
<dbReference type="Proteomes" id="UP000824998">
    <property type="component" value="Unassembled WGS sequence"/>
</dbReference>
<evidence type="ECO:0000313" key="6">
    <source>
        <dbReference type="EMBL" id="KAG9237804.1"/>
    </source>
</evidence>
<feature type="signal peptide" evidence="4">
    <location>
        <begin position="1"/>
        <end position="19"/>
    </location>
</feature>
<evidence type="ECO:0000256" key="1">
    <source>
        <dbReference type="ARBA" id="ARBA00001255"/>
    </source>
</evidence>
<feature type="chain" id="PRO_5040463626" description="alpha-galactosidase" evidence="4">
    <location>
        <begin position="20"/>
        <end position="487"/>
    </location>
</feature>
<dbReference type="InterPro" id="IPR004352">
    <property type="entry name" value="GH114_TIM-barrel"/>
</dbReference>
<dbReference type="AlphaFoldDB" id="A0A9P7YQ85"/>
<evidence type="ECO:0000256" key="2">
    <source>
        <dbReference type="ARBA" id="ARBA00012755"/>
    </source>
</evidence>
<evidence type="ECO:0000256" key="3">
    <source>
        <dbReference type="SAM" id="MobiDB-lite"/>
    </source>
</evidence>
<sequence length="487" mass="51629">MRFSPIVVLGVCYVQAISAAAIPRNGHSVDWFSWVTSKGWKYEAKNGRWRWKHHHKGHNSTTVSNYTRPAGAGQTLTIAPPFEIPGAEPTTVSGVSGNTALPPVLTSCVSLPTAAPLEGGIDDEEDDDDEEATLTQGGPTTYPTLTSKGGFTYPGSAGTGTGTAPTSSPTIIDDSELTTQVAPDTTYTASSPPIIATEGGDQSSESSIVQIQTQTVIPLPATTAVPTTSAPVTTAPAAGPYWKPTAGLSWQIQLAGKVTDLNLPVDVYDIDLIESTSEMITTLHTNNKKVICYFSAGSFESWRPDAASFQAGDKGSPLEGWDNEWWLNTNSANVRTIMKARLDLARSKGCDAVDPDNVDVYHNANGVGITEANSIDYLNFLSTEAHSRGMAMGLKNAVELTNTLLGAMDFEVNESCMEFNECSKLAPFIAANKAVFHIEYNNAGSKKRAKAAAELSCSFKGGDAFSSLLKNPNLDAFAQACTGVLAT</sequence>
<dbReference type="InterPro" id="IPR017853">
    <property type="entry name" value="GH"/>
</dbReference>
<feature type="region of interest" description="Disordered" evidence="3">
    <location>
        <begin position="115"/>
        <end position="171"/>
    </location>
</feature>
<reference evidence="6" key="1">
    <citation type="journal article" date="2021" name="IMA Fungus">
        <title>Genomic characterization of three marine fungi, including Emericellopsis atlantica sp. nov. with signatures of a generalist lifestyle and marine biomass degradation.</title>
        <authorList>
            <person name="Hagestad O.C."/>
            <person name="Hou L."/>
            <person name="Andersen J.H."/>
            <person name="Hansen E.H."/>
            <person name="Altermark B."/>
            <person name="Li C."/>
            <person name="Kuhnert E."/>
            <person name="Cox R.J."/>
            <person name="Crous P.W."/>
            <person name="Spatafora J.W."/>
            <person name="Lail K."/>
            <person name="Amirebrahimi M."/>
            <person name="Lipzen A."/>
            <person name="Pangilinan J."/>
            <person name="Andreopoulos W."/>
            <person name="Hayes R.D."/>
            <person name="Ng V."/>
            <person name="Grigoriev I.V."/>
            <person name="Jackson S.A."/>
            <person name="Sutton T.D.S."/>
            <person name="Dobson A.D.W."/>
            <person name="Rama T."/>
        </authorList>
    </citation>
    <scope>NUCLEOTIDE SEQUENCE</scope>
    <source>
        <strain evidence="6">TRa018bII</strain>
    </source>
</reference>
<feature type="compositionally biased region" description="Polar residues" evidence="3">
    <location>
        <begin position="133"/>
        <end position="149"/>
    </location>
</feature>
<keyword evidence="7" id="KW-1185">Reference proteome</keyword>
<keyword evidence="4" id="KW-0732">Signal</keyword>
<dbReference type="EC" id="3.2.1.22" evidence="2"/>
<proteinExistence type="predicted"/>
<dbReference type="GO" id="GO:0004557">
    <property type="term" value="F:alpha-galactosidase activity"/>
    <property type="evidence" value="ECO:0007669"/>
    <property type="project" value="UniProtKB-EC"/>
</dbReference>
<organism evidence="6 7">
    <name type="scientific">Amylocarpus encephaloides</name>
    <dbReference type="NCBI Taxonomy" id="45428"/>
    <lineage>
        <taxon>Eukaryota</taxon>
        <taxon>Fungi</taxon>
        <taxon>Dikarya</taxon>
        <taxon>Ascomycota</taxon>
        <taxon>Pezizomycotina</taxon>
        <taxon>Leotiomycetes</taxon>
        <taxon>Helotiales</taxon>
        <taxon>Helotiales incertae sedis</taxon>
        <taxon>Amylocarpus</taxon>
    </lineage>
</organism>
<feature type="compositionally biased region" description="Acidic residues" evidence="3">
    <location>
        <begin position="120"/>
        <end position="132"/>
    </location>
</feature>
<dbReference type="Gene3D" id="3.20.20.70">
    <property type="entry name" value="Aldolase class I"/>
    <property type="match status" value="1"/>
</dbReference>
<comment type="catalytic activity">
    <reaction evidence="1">
        <text>Hydrolysis of terminal, non-reducing alpha-D-galactose residues in alpha-D-galactosides, including galactose oligosaccharides, galactomannans and galactolipids.</text>
        <dbReference type="EC" id="3.2.1.22"/>
    </reaction>
</comment>
<dbReference type="Pfam" id="PF03537">
    <property type="entry name" value="Glyco_hydro_114"/>
    <property type="match status" value="1"/>
</dbReference>
<keyword evidence="6" id="KW-0378">Hydrolase</keyword>
<accession>A0A9P7YQ85</accession>
<dbReference type="EMBL" id="MU251380">
    <property type="protein sequence ID" value="KAG9237804.1"/>
    <property type="molecule type" value="Genomic_DNA"/>
</dbReference>